<gene>
    <name evidence="3" type="ORF">C2845_PM15G06780</name>
</gene>
<sequence>MPRDESRSGRSSSWTRASPMPPRTAIKSQVLADFVAEWTEIQTPSAPEKKEYWTMYFDGSLMKVRAGAGLIFISPLGVRMRYMIRLHFPASNNVAEYEALLNRLRIAIELGIRRLDILGDSQLVVEQVMKKWSYHDPKMVTYCNEVRKLEDKFDGLELNHVARRFNEVADELAKAASGRKPVADGVFVSDQFKPSVRYQEPGRVGDAPPAPDSSVDPGEVGNAPPVPGSGADPGEVGNAPTALDSEADPSDPEIMEIDADQAAGPDPPPDWRAPYLDYLIRETLPTNKTEARRIVRCAKSFVLIDQKLYKWSHTGILQRCIPIE</sequence>
<proteinExistence type="predicted"/>
<accession>A0A3L6Q649</accession>
<evidence type="ECO:0000256" key="1">
    <source>
        <dbReference type="SAM" id="MobiDB-lite"/>
    </source>
</evidence>
<dbReference type="OrthoDB" id="782197at2759"/>
<feature type="region of interest" description="Disordered" evidence="1">
    <location>
        <begin position="198"/>
        <end position="252"/>
    </location>
</feature>
<dbReference type="InterPro" id="IPR036397">
    <property type="entry name" value="RNaseH_sf"/>
</dbReference>
<feature type="domain" description="RNase H type-1" evidence="2">
    <location>
        <begin position="58"/>
        <end position="176"/>
    </location>
</feature>
<dbReference type="Pfam" id="PF13456">
    <property type="entry name" value="RVT_3"/>
    <property type="match status" value="1"/>
</dbReference>
<reference evidence="4" key="1">
    <citation type="journal article" date="2019" name="Nat. Commun.">
        <title>The genome of broomcorn millet.</title>
        <authorList>
            <person name="Zou C."/>
            <person name="Miki D."/>
            <person name="Li D."/>
            <person name="Tang Q."/>
            <person name="Xiao L."/>
            <person name="Rajput S."/>
            <person name="Deng P."/>
            <person name="Jia W."/>
            <person name="Huang R."/>
            <person name="Zhang M."/>
            <person name="Sun Y."/>
            <person name="Hu J."/>
            <person name="Fu X."/>
            <person name="Schnable P.S."/>
            <person name="Li F."/>
            <person name="Zhang H."/>
            <person name="Feng B."/>
            <person name="Zhu X."/>
            <person name="Liu R."/>
            <person name="Schnable J.C."/>
            <person name="Zhu J.-K."/>
            <person name="Zhang H."/>
        </authorList>
    </citation>
    <scope>NUCLEOTIDE SEQUENCE [LARGE SCALE GENOMIC DNA]</scope>
</reference>
<name>A0A3L6Q649_PANMI</name>
<dbReference type="EMBL" id="PQIB02000013">
    <property type="protein sequence ID" value="RLM73650.1"/>
    <property type="molecule type" value="Genomic_DNA"/>
</dbReference>
<dbReference type="Gene3D" id="3.30.420.10">
    <property type="entry name" value="Ribonuclease H-like superfamily/Ribonuclease H"/>
    <property type="match status" value="1"/>
</dbReference>
<dbReference type="PANTHER" id="PTHR48475:SF1">
    <property type="entry name" value="RNASE H TYPE-1 DOMAIN-CONTAINING PROTEIN"/>
    <property type="match status" value="1"/>
</dbReference>
<dbReference type="CDD" id="cd09279">
    <property type="entry name" value="RNase_HI_like"/>
    <property type="match status" value="1"/>
</dbReference>
<evidence type="ECO:0000313" key="4">
    <source>
        <dbReference type="Proteomes" id="UP000275267"/>
    </source>
</evidence>
<protein>
    <recommendedName>
        <fullName evidence="2">RNase H type-1 domain-containing protein</fullName>
    </recommendedName>
</protein>
<dbReference type="STRING" id="4540.A0A3L6Q649"/>
<comment type="caution">
    <text evidence="3">The sequence shown here is derived from an EMBL/GenBank/DDBJ whole genome shotgun (WGS) entry which is preliminary data.</text>
</comment>
<dbReference type="SUPFAM" id="SSF53098">
    <property type="entry name" value="Ribonuclease H-like"/>
    <property type="match status" value="1"/>
</dbReference>
<evidence type="ECO:0000313" key="3">
    <source>
        <dbReference type="EMBL" id="RLM73650.1"/>
    </source>
</evidence>
<keyword evidence="4" id="KW-1185">Reference proteome</keyword>
<dbReference type="InterPro" id="IPR002156">
    <property type="entry name" value="RNaseH_domain"/>
</dbReference>
<organism evidence="3 4">
    <name type="scientific">Panicum miliaceum</name>
    <name type="common">Proso millet</name>
    <name type="synonym">Broomcorn millet</name>
    <dbReference type="NCBI Taxonomy" id="4540"/>
    <lineage>
        <taxon>Eukaryota</taxon>
        <taxon>Viridiplantae</taxon>
        <taxon>Streptophyta</taxon>
        <taxon>Embryophyta</taxon>
        <taxon>Tracheophyta</taxon>
        <taxon>Spermatophyta</taxon>
        <taxon>Magnoliopsida</taxon>
        <taxon>Liliopsida</taxon>
        <taxon>Poales</taxon>
        <taxon>Poaceae</taxon>
        <taxon>PACMAD clade</taxon>
        <taxon>Panicoideae</taxon>
        <taxon>Panicodae</taxon>
        <taxon>Paniceae</taxon>
        <taxon>Panicinae</taxon>
        <taxon>Panicum</taxon>
        <taxon>Panicum sect. Panicum</taxon>
    </lineage>
</organism>
<dbReference type="AlphaFoldDB" id="A0A3L6Q649"/>
<dbReference type="Proteomes" id="UP000275267">
    <property type="component" value="Unassembled WGS sequence"/>
</dbReference>
<dbReference type="GO" id="GO:0004523">
    <property type="term" value="F:RNA-DNA hybrid ribonuclease activity"/>
    <property type="evidence" value="ECO:0007669"/>
    <property type="project" value="InterPro"/>
</dbReference>
<evidence type="ECO:0000259" key="2">
    <source>
        <dbReference type="Pfam" id="PF13456"/>
    </source>
</evidence>
<dbReference type="InterPro" id="IPR012337">
    <property type="entry name" value="RNaseH-like_sf"/>
</dbReference>
<feature type="region of interest" description="Disordered" evidence="1">
    <location>
        <begin position="1"/>
        <end position="21"/>
    </location>
</feature>
<dbReference type="GO" id="GO:0003676">
    <property type="term" value="F:nucleic acid binding"/>
    <property type="evidence" value="ECO:0007669"/>
    <property type="project" value="InterPro"/>
</dbReference>
<dbReference type="PANTHER" id="PTHR48475">
    <property type="entry name" value="RIBONUCLEASE H"/>
    <property type="match status" value="1"/>
</dbReference>